<dbReference type="PROSITE" id="PS50932">
    <property type="entry name" value="HTH_LACI_2"/>
    <property type="match status" value="1"/>
</dbReference>
<dbReference type="SUPFAM" id="SSF53822">
    <property type="entry name" value="Periplasmic binding protein-like I"/>
    <property type="match status" value="1"/>
</dbReference>
<keyword evidence="6" id="KW-1185">Reference proteome</keyword>
<keyword evidence="2 5" id="KW-0238">DNA-binding</keyword>
<organism evidence="5 6">
    <name type="scientific">Erwinia aphidicola</name>
    <dbReference type="NCBI Taxonomy" id="68334"/>
    <lineage>
        <taxon>Bacteria</taxon>
        <taxon>Pseudomonadati</taxon>
        <taxon>Pseudomonadota</taxon>
        <taxon>Gammaproteobacteria</taxon>
        <taxon>Enterobacterales</taxon>
        <taxon>Erwiniaceae</taxon>
        <taxon>Erwinia</taxon>
    </lineage>
</organism>
<dbReference type="Pfam" id="PF00532">
    <property type="entry name" value="Peripla_BP_1"/>
    <property type="match status" value="1"/>
</dbReference>
<keyword evidence="3" id="KW-0804">Transcription</keyword>
<dbReference type="InterPro" id="IPR028082">
    <property type="entry name" value="Peripla_BP_I"/>
</dbReference>
<feature type="domain" description="HTH lacI-type" evidence="4">
    <location>
        <begin position="13"/>
        <end position="67"/>
    </location>
</feature>
<dbReference type="CDD" id="cd01392">
    <property type="entry name" value="HTH_LacI"/>
    <property type="match status" value="1"/>
</dbReference>
<sequence length="354" mass="38800">MKNTVPAKQTQKATASDVALLAGVSKWTVLRAFKPDASISPLAREAVLAAAKKLGFRPNLLARSLKQRKTHIIGVVADEFSNPHTLKMLNEVTRQLNARGYMALLLNVDSEANYHSVLQMAGQLQVDALLFLATIFSDELIVAMEELHQIPSIHVCRSTDNADIEVVSVDGFAAGAEIGRLLLSQGYQRFGYMKGRDTASSQLMRMEGYAAALDAAKKPLDKVLVAGHYDRELAYQQMMAYLKRTRAAERIEALFCENDVLAFGAMQAIRDFGEGAHIGVVGFDDVGEASSSMWSLTTWAQRCDLQIAEALNRLLDDRADENGAWSQGELQVRHSHLSRVAHGALHKCGCASRS</sequence>
<dbReference type="InterPro" id="IPR000843">
    <property type="entry name" value="HTH_LacI"/>
</dbReference>
<dbReference type="EMBL" id="JBANEI010000003">
    <property type="protein sequence ID" value="MEI2681430.1"/>
    <property type="molecule type" value="Genomic_DNA"/>
</dbReference>
<proteinExistence type="predicted"/>
<comment type="caution">
    <text evidence="5">The sequence shown here is derived from an EMBL/GenBank/DDBJ whole genome shotgun (WGS) entry which is preliminary data.</text>
</comment>
<evidence type="ECO:0000256" key="2">
    <source>
        <dbReference type="ARBA" id="ARBA00023125"/>
    </source>
</evidence>
<dbReference type="Pfam" id="PF00356">
    <property type="entry name" value="LacI"/>
    <property type="match status" value="1"/>
</dbReference>
<accession>A0ABU8DF38</accession>
<keyword evidence="1" id="KW-0805">Transcription regulation</keyword>
<evidence type="ECO:0000313" key="5">
    <source>
        <dbReference type="EMBL" id="MEI2681430.1"/>
    </source>
</evidence>
<dbReference type="InterPro" id="IPR010982">
    <property type="entry name" value="Lambda_DNA-bd_dom_sf"/>
</dbReference>
<protein>
    <submittedName>
        <fullName evidence="5">LacI family DNA-binding transcriptional regulator</fullName>
    </submittedName>
</protein>
<dbReference type="Gene3D" id="3.40.50.2300">
    <property type="match status" value="2"/>
</dbReference>
<name>A0ABU8DF38_ERWAP</name>
<dbReference type="SMART" id="SM00354">
    <property type="entry name" value="HTH_LACI"/>
    <property type="match status" value="1"/>
</dbReference>
<evidence type="ECO:0000259" key="4">
    <source>
        <dbReference type="PROSITE" id="PS50932"/>
    </source>
</evidence>
<dbReference type="Gene3D" id="1.10.260.40">
    <property type="entry name" value="lambda repressor-like DNA-binding domains"/>
    <property type="match status" value="1"/>
</dbReference>
<evidence type="ECO:0000313" key="6">
    <source>
        <dbReference type="Proteomes" id="UP001306592"/>
    </source>
</evidence>
<dbReference type="PANTHER" id="PTHR30146:SF109">
    <property type="entry name" value="HTH-TYPE TRANSCRIPTIONAL REGULATOR GALS"/>
    <property type="match status" value="1"/>
</dbReference>
<dbReference type="SUPFAM" id="SSF47413">
    <property type="entry name" value="lambda repressor-like DNA-binding domains"/>
    <property type="match status" value="1"/>
</dbReference>
<dbReference type="InterPro" id="IPR001761">
    <property type="entry name" value="Peripla_BP/Lac1_sug-bd_dom"/>
</dbReference>
<dbReference type="RefSeq" id="WP_048917786.1">
    <property type="nucleotide sequence ID" value="NZ_JACXBP010000009.1"/>
</dbReference>
<evidence type="ECO:0000256" key="3">
    <source>
        <dbReference type="ARBA" id="ARBA00023163"/>
    </source>
</evidence>
<gene>
    <name evidence="5" type="ORF">V8N49_07090</name>
</gene>
<evidence type="ECO:0000256" key="1">
    <source>
        <dbReference type="ARBA" id="ARBA00023015"/>
    </source>
</evidence>
<dbReference type="PANTHER" id="PTHR30146">
    <property type="entry name" value="LACI-RELATED TRANSCRIPTIONAL REPRESSOR"/>
    <property type="match status" value="1"/>
</dbReference>
<reference evidence="5 6" key="1">
    <citation type="submission" date="2024-02" db="EMBL/GenBank/DDBJ databases">
        <title>First report Erwinia aphidicola in onion in Chile.</title>
        <authorList>
            <person name="Valenzuela M."/>
            <person name="Pena M."/>
            <person name="Dutta B."/>
        </authorList>
    </citation>
    <scope>NUCLEOTIDE SEQUENCE [LARGE SCALE GENOMIC DNA]</scope>
    <source>
        <strain evidence="5 6">QCJ3A</strain>
    </source>
</reference>
<dbReference type="GO" id="GO:0003677">
    <property type="term" value="F:DNA binding"/>
    <property type="evidence" value="ECO:0007669"/>
    <property type="project" value="UniProtKB-KW"/>
</dbReference>
<dbReference type="Proteomes" id="UP001306592">
    <property type="component" value="Unassembled WGS sequence"/>
</dbReference>